<name>A0ABV2WFS9_9ACTN</name>
<dbReference type="RefSeq" id="WP_359659251.1">
    <property type="nucleotide sequence ID" value="NZ_JBEXZP010000523.1"/>
</dbReference>
<dbReference type="Proteomes" id="UP001550378">
    <property type="component" value="Unassembled WGS sequence"/>
</dbReference>
<accession>A0ABV2WFS9</accession>
<organism evidence="1 2">
    <name type="scientific">Streptomyces lavendulocolor</name>
    <dbReference type="NCBI Taxonomy" id="67316"/>
    <lineage>
        <taxon>Bacteria</taxon>
        <taxon>Bacillati</taxon>
        <taxon>Actinomycetota</taxon>
        <taxon>Actinomycetes</taxon>
        <taxon>Kitasatosporales</taxon>
        <taxon>Streptomycetaceae</taxon>
        <taxon>Streptomyces</taxon>
    </lineage>
</organism>
<evidence type="ECO:0000313" key="2">
    <source>
        <dbReference type="Proteomes" id="UP001550378"/>
    </source>
</evidence>
<keyword evidence="2" id="KW-1185">Reference proteome</keyword>
<reference evidence="1 2" key="1">
    <citation type="submission" date="2024-06" db="EMBL/GenBank/DDBJ databases">
        <title>The Natural Products Discovery Center: Release of the First 8490 Sequenced Strains for Exploring Actinobacteria Biosynthetic Diversity.</title>
        <authorList>
            <person name="Kalkreuter E."/>
            <person name="Kautsar S.A."/>
            <person name="Yang D."/>
            <person name="Bader C.D."/>
            <person name="Teijaro C.N."/>
            <person name="Fluegel L."/>
            <person name="Davis C.M."/>
            <person name="Simpson J.R."/>
            <person name="Lauterbach L."/>
            <person name="Steele A.D."/>
            <person name="Gui C."/>
            <person name="Meng S."/>
            <person name="Li G."/>
            <person name="Viehrig K."/>
            <person name="Ye F."/>
            <person name="Su P."/>
            <person name="Kiefer A.F."/>
            <person name="Nichols A."/>
            <person name="Cepeda A.J."/>
            <person name="Yan W."/>
            <person name="Fan B."/>
            <person name="Jiang Y."/>
            <person name="Adhikari A."/>
            <person name="Zheng C.-J."/>
            <person name="Schuster L."/>
            <person name="Cowan T.M."/>
            <person name="Smanski M.J."/>
            <person name="Chevrette M.G."/>
            <person name="De Carvalho L.P.S."/>
            <person name="Shen B."/>
        </authorList>
    </citation>
    <scope>NUCLEOTIDE SEQUENCE [LARGE SCALE GENOMIC DNA]</scope>
    <source>
        <strain evidence="1 2">NPDC006337</strain>
    </source>
</reference>
<dbReference type="EMBL" id="JBEXZR010000050">
    <property type="protein sequence ID" value="MEU0712175.1"/>
    <property type="molecule type" value="Genomic_DNA"/>
</dbReference>
<proteinExistence type="predicted"/>
<sequence>MTERFFKAGSKQRARVVDGLVVAVFRHYESRATESRPLFTRAIVAILARRPYEVERGAPHPHPYGC</sequence>
<protein>
    <submittedName>
        <fullName evidence="1">Uncharacterized protein</fullName>
    </submittedName>
</protein>
<evidence type="ECO:0000313" key="1">
    <source>
        <dbReference type="EMBL" id="MEU0712175.1"/>
    </source>
</evidence>
<comment type="caution">
    <text evidence="1">The sequence shown here is derived from an EMBL/GenBank/DDBJ whole genome shotgun (WGS) entry which is preliminary data.</text>
</comment>
<gene>
    <name evidence="1" type="ORF">ABZ508_32985</name>
</gene>